<dbReference type="InterPro" id="IPR053098">
    <property type="entry name" value="Petuviruses_polyprotein"/>
</dbReference>
<dbReference type="InterPro" id="IPR036875">
    <property type="entry name" value="Znf_CCHC_sf"/>
</dbReference>
<dbReference type="InterPro" id="IPR001878">
    <property type="entry name" value="Znf_CCHC"/>
</dbReference>
<dbReference type="GeneID" id="121224561"/>
<organism evidence="3 4">
    <name type="scientific">Gossypium hirsutum</name>
    <name type="common">Upland cotton</name>
    <name type="synonym">Gossypium mexicanum</name>
    <dbReference type="NCBI Taxonomy" id="3635"/>
    <lineage>
        <taxon>Eukaryota</taxon>
        <taxon>Viridiplantae</taxon>
        <taxon>Streptophyta</taxon>
        <taxon>Embryophyta</taxon>
        <taxon>Tracheophyta</taxon>
        <taxon>Spermatophyta</taxon>
        <taxon>Magnoliopsida</taxon>
        <taxon>eudicotyledons</taxon>
        <taxon>Gunneridae</taxon>
        <taxon>Pentapetalae</taxon>
        <taxon>rosids</taxon>
        <taxon>malvids</taxon>
        <taxon>Malvales</taxon>
        <taxon>Malvaceae</taxon>
        <taxon>Malvoideae</taxon>
        <taxon>Gossypium</taxon>
    </lineage>
</organism>
<dbReference type="SMART" id="SM00343">
    <property type="entry name" value="ZnF_C2HC"/>
    <property type="match status" value="1"/>
</dbReference>
<reference evidence="4" key="2">
    <citation type="submission" date="2025-08" db="UniProtKB">
        <authorList>
            <consortium name="RefSeq"/>
        </authorList>
    </citation>
    <scope>IDENTIFICATION</scope>
</reference>
<dbReference type="RefSeq" id="XP_040963956.1">
    <property type="nucleotide sequence ID" value="XM_041108022.1"/>
</dbReference>
<evidence type="ECO:0000256" key="1">
    <source>
        <dbReference type="PROSITE-ProRule" id="PRU00047"/>
    </source>
</evidence>
<proteinExistence type="predicted"/>
<evidence type="ECO:0000259" key="2">
    <source>
        <dbReference type="PROSITE" id="PS50158"/>
    </source>
</evidence>
<dbReference type="PANTHER" id="PTHR48435:SF1">
    <property type="entry name" value="POLYPROTEIN"/>
    <property type="match status" value="1"/>
</dbReference>
<dbReference type="PANTHER" id="PTHR48435">
    <property type="entry name" value="POLYPROTEIN"/>
    <property type="match status" value="1"/>
</dbReference>
<evidence type="ECO:0000313" key="4">
    <source>
        <dbReference type="RefSeq" id="XP_040963956.1"/>
    </source>
</evidence>
<feature type="domain" description="CCHC-type" evidence="2">
    <location>
        <begin position="113"/>
        <end position="129"/>
    </location>
</feature>
<keyword evidence="3" id="KW-1185">Reference proteome</keyword>
<evidence type="ECO:0000313" key="3">
    <source>
        <dbReference type="Proteomes" id="UP000818029"/>
    </source>
</evidence>
<keyword evidence="1" id="KW-0862">Zinc</keyword>
<keyword evidence="1" id="KW-0863">Zinc-finger</keyword>
<dbReference type="Pfam" id="PF00098">
    <property type="entry name" value="zf-CCHC"/>
    <property type="match status" value="1"/>
</dbReference>
<sequence length="166" mass="19263">MKLFYALGSEPSLKQAVVASLPDPIQVAINQNLYRQKVFKDFLHGDRMIDKACTDSHLKIKCGKEDKSCYCPTKKKKHFRREKGARNLKPQNKVRWRYLKKKKKLSKKGKSTRCYICNKKGHFAKDCPKNKKGAKMIKQIQQRSGIKITDEDDIESLFSIDDEPND</sequence>
<name>A0ABM3BA82_GOSHI</name>
<dbReference type="Proteomes" id="UP000818029">
    <property type="component" value="Chromosome D12"/>
</dbReference>
<accession>A0ABM3BA82</accession>
<keyword evidence="1" id="KW-0479">Metal-binding</keyword>
<reference evidence="3" key="1">
    <citation type="journal article" date="2020" name="Nat. Genet.">
        <title>Genomic diversifications of five Gossypium allopolyploid species and their impact on cotton improvement.</title>
        <authorList>
            <person name="Chen Z.J."/>
            <person name="Sreedasyam A."/>
            <person name="Ando A."/>
            <person name="Song Q."/>
            <person name="De Santiago L.M."/>
            <person name="Hulse-Kemp A.M."/>
            <person name="Ding M."/>
            <person name="Ye W."/>
            <person name="Kirkbride R.C."/>
            <person name="Jenkins J."/>
            <person name="Plott C."/>
            <person name="Lovell J."/>
            <person name="Lin Y.M."/>
            <person name="Vaughn R."/>
            <person name="Liu B."/>
            <person name="Simpson S."/>
            <person name="Scheffler B.E."/>
            <person name="Wen L."/>
            <person name="Saski C.A."/>
            <person name="Grover C.E."/>
            <person name="Hu G."/>
            <person name="Conover J.L."/>
            <person name="Carlson J.W."/>
            <person name="Shu S."/>
            <person name="Boston L.B."/>
            <person name="Williams M."/>
            <person name="Peterson D.G."/>
            <person name="McGee K."/>
            <person name="Jones D.C."/>
            <person name="Wendel J.F."/>
            <person name="Stelly D.M."/>
            <person name="Grimwood J."/>
            <person name="Schmutz J."/>
        </authorList>
    </citation>
    <scope>NUCLEOTIDE SEQUENCE [LARGE SCALE GENOMIC DNA]</scope>
    <source>
        <strain evidence="3">cv. TM-1</strain>
    </source>
</reference>
<dbReference type="SUPFAM" id="SSF57756">
    <property type="entry name" value="Retrovirus zinc finger-like domains"/>
    <property type="match status" value="1"/>
</dbReference>
<protein>
    <submittedName>
        <fullName evidence="4">Terminal uridylyltransferase 7-like</fullName>
    </submittedName>
</protein>
<dbReference type="PROSITE" id="PS50158">
    <property type="entry name" value="ZF_CCHC"/>
    <property type="match status" value="1"/>
</dbReference>
<gene>
    <name evidence="4" type="primary">LOC121224561</name>
</gene>
<dbReference type="Gene3D" id="4.10.60.10">
    <property type="entry name" value="Zinc finger, CCHC-type"/>
    <property type="match status" value="1"/>
</dbReference>